<dbReference type="GO" id="GO:0005737">
    <property type="term" value="C:cytoplasm"/>
    <property type="evidence" value="ECO:0007669"/>
    <property type="project" value="TreeGrafter"/>
</dbReference>
<protein>
    <recommendedName>
        <fullName evidence="3 5">Glucose-6-phosphate 1-epimerase</fullName>
        <ecNumber evidence="3 5">5.1.3.15</ecNumber>
    </recommendedName>
</protein>
<dbReference type="PANTHER" id="PTHR11122">
    <property type="entry name" value="APOSPORY-ASSOCIATED PROTEIN C-RELATED"/>
    <property type="match status" value="1"/>
</dbReference>
<dbReference type="SUPFAM" id="SSF74650">
    <property type="entry name" value="Galactose mutarotase-like"/>
    <property type="match status" value="1"/>
</dbReference>
<comment type="catalytic activity">
    <reaction evidence="1">
        <text>alpha-D-glucose 6-phosphate = beta-D-glucose 6-phosphate</text>
        <dbReference type="Rhea" id="RHEA:16249"/>
        <dbReference type="ChEBI" id="CHEBI:58225"/>
        <dbReference type="ChEBI" id="CHEBI:58247"/>
        <dbReference type="EC" id="5.1.3.15"/>
    </reaction>
</comment>
<dbReference type="PIRSF" id="PIRSF016020">
    <property type="entry name" value="PHexose_mutarotase"/>
    <property type="match status" value="1"/>
</dbReference>
<evidence type="ECO:0000256" key="6">
    <source>
        <dbReference type="PIRSR" id="PIRSR016020-1"/>
    </source>
</evidence>
<dbReference type="GO" id="GO:0047938">
    <property type="term" value="F:glucose-6-phosphate 1-epimerase activity"/>
    <property type="evidence" value="ECO:0007669"/>
    <property type="project" value="UniProtKB-UniRule"/>
</dbReference>
<dbReference type="PANTHER" id="PTHR11122:SF13">
    <property type="entry name" value="GLUCOSE-6-PHOSPHATE 1-EPIMERASE"/>
    <property type="match status" value="1"/>
</dbReference>
<proteinExistence type="inferred from homology"/>
<feature type="binding site" evidence="7">
    <location>
        <position position="80"/>
    </location>
    <ligand>
        <name>substrate</name>
    </ligand>
</feature>
<dbReference type="Gene3D" id="2.70.98.10">
    <property type="match status" value="1"/>
</dbReference>
<comment type="caution">
    <text evidence="8">The sequence shown here is derived from an EMBL/GenBank/DDBJ whole genome shotgun (WGS) entry which is preliminary data.</text>
</comment>
<dbReference type="Proteomes" id="UP000646827">
    <property type="component" value="Unassembled WGS sequence"/>
</dbReference>
<dbReference type="GO" id="GO:0005975">
    <property type="term" value="P:carbohydrate metabolic process"/>
    <property type="evidence" value="ECO:0007669"/>
    <property type="project" value="InterPro"/>
</dbReference>
<dbReference type="AlphaFoldDB" id="A0A8H7S9C0"/>
<evidence type="ECO:0000313" key="9">
    <source>
        <dbReference type="Proteomes" id="UP000646827"/>
    </source>
</evidence>
<dbReference type="InterPro" id="IPR014718">
    <property type="entry name" value="GH-type_carb-bd"/>
</dbReference>
<feature type="binding site" evidence="7">
    <location>
        <position position="55"/>
    </location>
    <ligand>
        <name>substrate</name>
    </ligand>
</feature>
<comment type="function">
    <text evidence="5">Catalyzes the interconversion between the alpha and beta anomers from at least three hexose 6-phosphate sugars (Glc6P, Gal6P, and Man6P).</text>
</comment>
<evidence type="ECO:0000256" key="2">
    <source>
        <dbReference type="ARBA" id="ARBA00005866"/>
    </source>
</evidence>
<dbReference type="Pfam" id="PF01263">
    <property type="entry name" value="Aldose_epim"/>
    <property type="match status" value="1"/>
</dbReference>
<gene>
    <name evidence="8" type="ORF">INT45_002927</name>
</gene>
<dbReference type="EMBL" id="JAEPRB010000043">
    <property type="protein sequence ID" value="KAG2224388.1"/>
    <property type="molecule type" value="Genomic_DNA"/>
</dbReference>
<organism evidence="8 9">
    <name type="scientific">Circinella minor</name>
    <dbReference type="NCBI Taxonomy" id="1195481"/>
    <lineage>
        <taxon>Eukaryota</taxon>
        <taxon>Fungi</taxon>
        <taxon>Fungi incertae sedis</taxon>
        <taxon>Mucoromycota</taxon>
        <taxon>Mucoromycotina</taxon>
        <taxon>Mucoromycetes</taxon>
        <taxon>Mucorales</taxon>
        <taxon>Lichtheimiaceae</taxon>
        <taxon>Circinella</taxon>
    </lineage>
</organism>
<feature type="active site" evidence="6">
    <location>
        <position position="154"/>
    </location>
</feature>
<dbReference type="OrthoDB" id="1659429at2759"/>
<reference evidence="8 9" key="1">
    <citation type="submission" date="2020-12" db="EMBL/GenBank/DDBJ databases">
        <title>Metabolic potential, ecology and presence of endohyphal bacteria is reflected in genomic diversity of Mucoromycotina.</title>
        <authorList>
            <person name="Muszewska A."/>
            <person name="Okrasinska A."/>
            <person name="Steczkiewicz K."/>
            <person name="Drgas O."/>
            <person name="Orlowska M."/>
            <person name="Perlinska-Lenart U."/>
            <person name="Aleksandrzak-Piekarczyk T."/>
            <person name="Szatraj K."/>
            <person name="Zielenkiewicz U."/>
            <person name="Pilsyk S."/>
            <person name="Malc E."/>
            <person name="Mieczkowski P."/>
            <person name="Kruszewska J.S."/>
            <person name="Biernat P."/>
            <person name="Pawlowska J."/>
        </authorList>
    </citation>
    <scope>NUCLEOTIDE SEQUENCE [LARGE SCALE GENOMIC DNA]</scope>
    <source>
        <strain evidence="8 9">CBS 142.35</strain>
    </source>
</reference>
<comment type="similarity">
    <text evidence="2 5">Belongs to the glucose-6-phosphate 1-epimerase family.</text>
</comment>
<dbReference type="CDD" id="cd09020">
    <property type="entry name" value="D-hex-6-P-epi_like"/>
    <property type="match status" value="1"/>
</dbReference>
<keyword evidence="9" id="KW-1185">Reference proteome</keyword>
<dbReference type="EC" id="5.1.3.15" evidence="3 5"/>
<sequence>MPVEEKNKVIYISHPSGSTAEVALYGATVTSWKVAGIERLFVSKEAIRDGSKAIRGGIPLVFPIFGTKENIQLPQHGFARNSYWEFVGVIHDNNEEVSVRFTLKDTQLESKLRNGWPYSFRLTYTVTLGEKSINTVLGLKNEDEDTFEFNTLLHTYFNAPNIADVTVDGLKSLNFIDKVANGIKELETRDQVTIHSEVDRIYCNVPNHLQVNFGKDYSISIEKTGLKDTVVWNPWIEKSKAMGDFDNEEYHNMICVEVGSVADWVKLGGGESWTGGQTLCVL</sequence>
<evidence type="ECO:0000256" key="1">
    <source>
        <dbReference type="ARBA" id="ARBA00001096"/>
    </source>
</evidence>
<name>A0A8H7S9C0_9FUNG</name>
<dbReference type="InterPro" id="IPR008183">
    <property type="entry name" value="Aldose_1/G6P_1-epimerase"/>
</dbReference>
<feature type="active site" evidence="6">
    <location>
        <position position="257"/>
    </location>
</feature>
<dbReference type="InterPro" id="IPR025532">
    <property type="entry name" value="G6P_1-epimerase"/>
</dbReference>
<accession>A0A8H7S9C0</accession>
<keyword evidence="4 5" id="KW-0413">Isomerase</keyword>
<dbReference type="GO" id="GO:0030246">
    <property type="term" value="F:carbohydrate binding"/>
    <property type="evidence" value="ECO:0007669"/>
    <property type="project" value="UniProtKB-UniRule"/>
</dbReference>
<evidence type="ECO:0000256" key="4">
    <source>
        <dbReference type="ARBA" id="ARBA00023235"/>
    </source>
</evidence>
<evidence type="ECO:0000256" key="7">
    <source>
        <dbReference type="PIRSR" id="PIRSR016020-2"/>
    </source>
</evidence>
<dbReference type="InterPro" id="IPR011013">
    <property type="entry name" value="Gal_mutarotase_sf_dom"/>
</dbReference>
<evidence type="ECO:0000256" key="3">
    <source>
        <dbReference type="ARBA" id="ARBA00012083"/>
    </source>
</evidence>
<evidence type="ECO:0000313" key="8">
    <source>
        <dbReference type="EMBL" id="KAG2224388.1"/>
    </source>
</evidence>
<feature type="binding site" evidence="7">
    <location>
        <position position="75"/>
    </location>
    <ligand>
        <name>substrate</name>
    </ligand>
</feature>
<evidence type="ECO:0000256" key="5">
    <source>
        <dbReference type="PIRNR" id="PIRNR016020"/>
    </source>
</evidence>